<organism evidence="1 2">
    <name type="scientific">Cellulomonas gelida</name>
    <dbReference type="NCBI Taxonomy" id="1712"/>
    <lineage>
        <taxon>Bacteria</taxon>
        <taxon>Bacillati</taxon>
        <taxon>Actinomycetota</taxon>
        <taxon>Actinomycetes</taxon>
        <taxon>Micrococcales</taxon>
        <taxon>Cellulomonadaceae</taxon>
        <taxon>Cellulomonas</taxon>
    </lineage>
</organism>
<proteinExistence type="predicted"/>
<gene>
    <name evidence="1" type="ORF">CGE01nite_08270</name>
</gene>
<accession>A0A4Y3KIV7</accession>
<dbReference type="AlphaFoldDB" id="A0A4Y3KIV7"/>
<dbReference type="EMBL" id="BJLQ01000006">
    <property type="protein sequence ID" value="GEA83576.1"/>
    <property type="molecule type" value="Genomic_DNA"/>
</dbReference>
<sequence>MLPSPEFVRLGEAGVRAVSEGFSATAGTLDEAGKELLQVVTTLRPADPAAWPAGDGVYGFASLSGAMAEAQTAMTTRVGDLASVTVGSAIRLQDCAQAYRDAEERVRAALEKLASLLVGAVR</sequence>
<reference evidence="1 2" key="1">
    <citation type="submission" date="2019-06" db="EMBL/GenBank/DDBJ databases">
        <title>Whole genome shotgun sequence of Cellulomonas gelida NBRC 3748.</title>
        <authorList>
            <person name="Hosoyama A."/>
            <person name="Uohara A."/>
            <person name="Ohji S."/>
            <person name="Ichikawa N."/>
        </authorList>
    </citation>
    <scope>NUCLEOTIDE SEQUENCE [LARGE SCALE GENOMIC DNA]</scope>
    <source>
        <strain evidence="1 2">NBRC 3748</strain>
    </source>
</reference>
<keyword evidence="2" id="KW-1185">Reference proteome</keyword>
<evidence type="ECO:0000313" key="1">
    <source>
        <dbReference type="EMBL" id="GEA83576.1"/>
    </source>
</evidence>
<name>A0A4Y3KIV7_9CELL</name>
<protein>
    <submittedName>
        <fullName evidence="1">Uncharacterized protein</fullName>
    </submittedName>
</protein>
<evidence type="ECO:0000313" key="2">
    <source>
        <dbReference type="Proteomes" id="UP000320461"/>
    </source>
</evidence>
<dbReference type="Proteomes" id="UP000320461">
    <property type="component" value="Unassembled WGS sequence"/>
</dbReference>
<comment type="caution">
    <text evidence="1">The sequence shown here is derived from an EMBL/GenBank/DDBJ whole genome shotgun (WGS) entry which is preliminary data.</text>
</comment>